<dbReference type="InterPro" id="IPR028005">
    <property type="entry name" value="AcTrfase_ESCO_Znf_dom"/>
</dbReference>
<dbReference type="EMBL" id="JAFIQS010000011">
    <property type="protein sequence ID" value="KAG5164782.1"/>
    <property type="molecule type" value="Genomic_DNA"/>
</dbReference>
<evidence type="ECO:0000256" key="4">
    <source>
        <dbReference type="ARBA" id="ARBA00022723"/>
    </source>
</evidence>
<evidence type="ECO:0000313" key="13">
    <source>
        <dbReference type="EMBL" id="KAG5164782.1"/>
    </source>
</evidence>
<feature type="region of interest" description="Disordered" evidence="10">
    <location>
        <begin position="1"/>
        <end position="96"/>
    </location>
</feature>
<evidence type="ECO:0000259" key="12">
    <source>
        <dbReference type="Pfam" id="PF13880"/>
    </source>
</evidence>
<evidence type="ECO:0000256" key="10">
    <source>
        <dbReference type="SAM" id="MobiDB-lite"/>
    </source>
</evidence>
<gene>
    <name evidence="13" type="ORF">JR316_010424</name>
</gene>
<evidence type="ECO:0000256" key="2">
    <source>
        <dbReference type="ARBA" id="ARBA00005816"/>
    </source>
</evidence>
<evidence type="ECO:0000256" key="7">
    <source>
        <dbReference type="ARBA" id="ARBA00023242"/>
    </source>
</evidence>
<evidence type="ECO:0000259" key="11">
    <source>
        <dbReference type="Pfam" id="PF13878"/>
    </source>
</evidence>
<dbReference type="PANTHER" id="PTHR45884">
    <property type="entry name" value="N-ACETYLTRANSFERASE ECO"/>
    <property type="match status" value="1"/>
</dbReference>
<name>A0A8H7XPR8_PSICU</name>
<comment type="similarity">
    <text evidence="2">Belongs to the acetyltransferase family. ECO subfamily.</text>
</comment>
<feature type="compositionally biased region" description="Polar residues" evidence="10">
    <location>
        <begin position="1"/>
        <end position="15"/>
    </location>
</feature>
<keyword evidence="4" id="KW-0479">Metal-binding</keyword>
<sequence length="353" mass="38734">MSSSKVQRTYGSRNQNLKHRTPHSSSTSALTSSPPSTPPPSRSSKRGFAETLSTEEKKTKAPLFSPYKKTKHVGTSTTLKSKSKPPPKSTKKSDQKTLTQLHFNIDRSVLRKCPLCDLSYIKGALDDEALHKAHCLRVQQELEWGREEEKDRMRGTENIVVDVKSCIKLRGMKGKGRIICLPADPGGKLGTKLSALYKVVNTTLSSPELSHNVLQSSKAYLFLVPHDTQKNREKIVGCVIAQRISSAMAVIKKCDALSTDTSSALVLVDSDTGLFCSPELLPTTMGIPRLFVSHSHRRLGIARALLDAAAATFIHGCPLTPDSGQIAFSQPTGMGQKVMENWGRGHIRVYEED</sequence>
<comment type="caution">
    <text evidence="13">The sequence shown here is derived from an EMBL/GenBank/DDBJ whole genome shotgun (WGS) entry which is preliminary data.</text>
</comment>
<evidence type="ECO:0000256" key="1">
    <source>
        <dbReference type="ARBA" id="ARBA00004123"/>
    </source>
</evidence>
<dbReference type="Pfam" id="PF13878">
    <property type="entry name" value="zf-C2H2_3"/>
    <property type="match status" value="1"/>
</dbReference>
<feature type="domain" description="N-acetyltransferase ESCO zinc-finger" evidence="11">
    <location>
        <begin position="100"/>
        <end position="135"/>
    </location>
</feature>
<dbReference type="PANTHER" id="PTHR45884:SF2">
    <property type="entry name" value="N-ACETYLTRANSFERASE ECO"/>
    <property type="match status" value="1"/>
</dbReference>
<keyword evidence="6" id="KW-0862">Zinc</keyword>
<comment type="subcellular location">
    <subcellularLocation>
        <location evidence="1">Nucleus</location>
    </subcellularLocation>
</comment>
<dbReference type="InterPro" id="IPR028009">
    <property type="entry name" value="ESCO_Acetyltransf_dom"/>
</dbReference>
<dbReference type="GO" id="GO:0000785">
    <property type="term" value="C:chromatin"/>
    <property type="evidence" value="ECO:0007669"/>
    <property type="project" value="TreeGrafter"/>
</dbReference>
<protein>
    <recommendedName>
        <fullName evidence="14">N-acetyltransferase ECO1</fullName>
    </recommendedName>
</protein>
<evidence type="ECO:0000256" key="3">
    <source>
        <dbReference type="ARBA" id="ARBA00022679"/>
    </source>
</evidence>
<keyword evidence="5" id="KW-0863">Zinc-finger</keyword>
<dbReference type="Pfam" id="PF13880">
    <property type="entry name" value="Acetyltransf_13"/>
    <property type="match status" value="1"/>
</dbReference>
<dbReference type="GO" id="GO:0008270">
    <property type="term" value="F:zinc ion binding"/>
    <property type="evidence" value="ECO:0007669"/>
    <property type="project" value="UniProtKB-KW"/>
</dbReference>
<dbReference type="GO" id="GO:0007064">
    <property type="term" value="P:mitotic sister chromatid cohesion"/>
    <property type="evidence" value="ECO:0007669"/>
    <property type="project" value="TreeGrafter"/>
</dbReference>
<feature type="domain" description="N-acetyltransferase ESCO acetyl-transferase" evidence="12">
    <location>
        <begin position="282"/>
        <end position="344"/>
    </location>
</feature>
<evidence type="ECO:0000256" key="8">
    <source>
        <dbReference type="ARBA" id="ARBA00023306"/>
    </source>
</evidence>
<keyword evidence="7" id="KW-0539">Nucleus</keyword>
<keyword evidence="3" id="KW-0808">Transferase</keyword>
<evidence type="ECO:0000256" key="6">
    <source>
        <dbReference type="ARBA" id="ARBA00022833"/>
    </source>
</evidence>
<dbReference type="OrthoDB" id="428854at2759"/>
<dbReference type="AlphaFoldDB" id="A0A8H7XPR8"/>
<feature type="compositionally biased region" description="Low complexity" evidence="10">
    <location>
        <begin position="23"/>
        <end position="34"/>
    </location>
</feature>
<evidence type="ECO:0000256" key="5">
    <source>
        <dbReference type="ARBA" id="ARBA00022771"/>
    </source>
</evidence>
<keyword evidence="8" id="KW-0131">Cell cycle</keyword>
<organism evidence="13">
    <name type="scientific">Psilocybe cubensis</name>
    <name type="common">Psychedelic mushroom</name>
    <name type="synonym">Stropharia cubensis</name>
    <dbReference type="NCBI Taxonomy" id="181762"/>
    <lineage>
        <taxon>Eukaryota</taxon>
        <taxon>Fungi</taxon>
        <taxon>Dikarya</taxon>
        <taxon>Basidiomycota</taxon>
        <taxon>Agaricomycotina</taxon>
        <taxon>Agaricomycetes</taxon>
        <taxon>Agaricomycetidae</taxon>
        <taxon>Agaricales</taxon>
        <taxon>Agaricineae</taxon>
        <taxon>Strophariaceae</taxon>
        <taxon>Psilocybe</taxon>
    </lineage>
</organism>
<keyword evidence="9" id="KW-0012">Acyltransferase</keyword>
<reference evidence="13" key="1">
    <citation type="submission" date="2021-02" db="EMBL/GenBank/DDBJ databases">
        <title>Psilocybe cubensis genome.</title>
        <authorList>
            <person name="Mckernan K.J."/>
            <person name="Crawford S."/>
            <person name="Trippe A."/>
            <person name="Kane L.T."/>
            <person name="Mclaughlin S."/>
        </authorList>
    </citation>
    <scope>NUCLEOTIDE SEQUENCE [LARGE SCALE GENOMIC DNA]</scope>
    <source>
        <strain evidence="13">MGC-MH-2018</strain>
    </source>
</reference>
<dbReference type="GO" id="GO:0061733">
    <property type="term" value="F:protein-lysine-acetyltransferase activity"/>
    <property type="evidence" value="ECO:0007669"/>
    <property type="project" value="TreeGrafter"/>
</dbReference>
<dbReference type="SUPFAM" id="SSF55729">
    <property type="entry name" value="Acyl-CoA N-acyltransferases (Nat)"/>
    <property type="match status" value="1"/>
</dbReference>
<dbReference type="GO" id="GO:0005634">
    <property type="term" value="C:nucleus"/>
    <property type="evidence" value="ECO:0007669"/>
    <property type="project" value="UniProtKB-SubCell"/>
</dbReference>
<evidence type="ECO:0000256" key="9">
    <source>
        <dbReference type="ARBA" id="ARBA00023315"/>
    </source>
</evidence>
<dbReference type="InterPro" id="IPR016181">
    <property type="entry name" value="Acyl_CoA_acyltransferase"/>
</dbReference>
<evidence type="ECO:0008006" key="14">
    <source>
        <dbReference type="Google" id="ProtNLM"/>
    </source>
</evidence>
<dbReference type="Gene3D" id="3.40.630.30">
    <property type="match status" value="1"/>
</dbReference>
<proteinExistence type="inferred from homology"/>
<accession>A0A8H7XPR8</accession>